<dbReference type="EMBL" id="LQMQ01000039">
    <property type="protein sequence ID" value="KUO40535.1"/>
    <property type="molecule type" value="Genomic_DNA"/>
</dbReference>
<dbReference type="NCBIfam" id="NF002619">
    <property type="entry name" value="PRK02271.1"/>
    <property type="match status" value="1"/>
</dbReference>
<reference evidence="6 7" key="1">
    <citation type="journal article" date="2016" name="Nat. Microbiol.">
        <title>Genomic inference of the metabolism of cosmopolitan subsurface Archaea, Hadesarchaea.</title>
        <authorList>
            <person name="Baker B.J."/>
            <person name="Saw J.H."/>
            <person name="Lind A.E."/>
            <person name="Lazar C.S."/>
            <person name="Hinrichs K.-U."/>
            <person name="Teske A.P."/>
            <person name="Ettema T.J."/>
        </authorList>
    </citation>
    <scope>NUCLEOTIDE SEQUENCE [LARGE SCALE GENOMIC DNA]</scope>
</reference>
<dbReference type="SUPFAM" id="SSF51679">
    <property type="entry name" value="Bacterial luciferase-like"/>
    <property type="match status" value="1"/>
</dbReference>
<organism evidence="6 7">
    <name type="scientific">Hadarchaeum yellowstonense</name>
    <dbReference type="NCBI Taxonomy" id="1776334"/>
    <lineage>
        <taxon>Archaea</taxon>
        <taxon>Methanobacteriati</taxon>
        <taxon>Candidatus Hadarchaeota</taxon>
        <taxon>Candidatus Hadarchaeia</taxon>
        <taxon>Candidatus Hadarchaeales</taxon>
        <taxon>Candidatus Hadarchaeaceae</taxon>
        <taxon>Candidatus Hadarchaeum</taxon>
    </lineage>
</organism>
<name>A0A147JVL3_HADYE</name>
<proteinExistence type="inferred from homology"/>
<dbReference type="NCBIfam" id="TIGR03555">
    <property type="entry name" value="F420_mer"/>
    <property type="match status" value="1"/>
</dbReference>
<evidence type="ECO:0000313" key="7">
    <source>
        <dbReference type="Proteomes" id="UP000074294"/>
    </source>
</evidence>
<keyword evidence="1 4" id="KW-0963">Cytoplasm</keyword>
<dbReference type="Pfam" id="PF00296">
    <property type="entry name" value="Bac_luciferase"/>
    <property type="match status" value="1"/>
</dbReference>
<comment type="caution">
    <text evidence="6">The sequence shown here is derived from an EMBL/GenBank/DDBJ whole genome shotgun (WGS) entry which is preliminary data.</text>
</comment>
<dbReference type="Proteomes" id="UP000074294">
    <property type="component" value="Unassembled WGS sequence"/>
</dbReference>
<evidence type="ECO:0000256" key="1">
    <source>
        <dbReference type="ARBA" id="ARBA00022490"/>
    </source>
</evidence>
<dbReference type="PANTHER" id="PTHR43244">
    <property type="match status" value="1"/>
</dbReference>
<keyword evidence="3 4" id="KW-0560">Oxidoreductase</keyword>
<dbReference type="GO" id="GO:0006730">
    <property type="term" value="P:one-carbon metabolic process"/>
    <property type="evidence" value="ECO:0007669"/>
    <property type="project" value="UniProtKB-UniRule"/>
</dbReference>
<evidence type="ECO:0000256" key="3">
    <source>
        <dbReference type="ARBA" id="ARBA00023002"/>
    </source>
</evidence>
<dbReference type="EC" id="1.5.98.2" evidence="4"/>
<gene>
    <name evidence="4" type="primary">mer</name>
    <name evidence="6" type="ORF">APZ16_04945</name>
</gene>
<comment type="similarity">
    <text evidence="4">Belongs to the mer family.</text>
</comment>
<evidence type="ECO:0000256" key="2">
    <source>
        <dbReference type="ARBA" id="ARBA00022563"/>
    </source>
</evidence>
<feature type="domain" description="Luciferase-like" evidence="5">
    <location>
        <begin position="12"/>
        <end position="301"/>
    </location>
</feature>
<dbReference type="GO" id="GO:0016705">
    <property type="term" value="F:oxidoreductase activity, acting on paired donors, with incorporation or reduction of molecular oxygen"/>
    <property type="evidence" value="ECO:0007669"/>
    <property type="project" value="InterPro"/>
</dbReference>
<dbReference type="GO" id="GO:0005737">
    <property type="term" value="C:cytoplasm"/>
    <property type="evidence" value="ECO:0007669"/>
    <property type="project" value="UniProtKB-SubCell"/>
</dbReference>
<dbReference type="InterPro" id="IPR011251">
    <property type="entry name" value="Luciferase-like_dom"/>
</dbReference>
<dbReference type="AlphaFoldDB" id="A0A147JVL3"/>
<comment type="subcellular location">
    <subcellularLocation>
        <location evidence="4">Cytoplasm</location>
    </subcellularLocation>
</comment>
<comment type="catalytic activity">
    <reaction evidence="4">
        <text>5-methyl-5,6,7,8-tetrahydromethanopterin + oxidized coenzyme F420-(gamma-L-Glu)(n) + H(+) = 5,10-methylenetetrahydromethanopterin + reduced coenzyme F420-(gamma-L-Glu)(n)</text>
        <dbReference type="Rhea" id="RHEA:21144"/>
        <dbReference type="Rhea" id="RHEA-COMP:12939"/>
        <dbReference type="Rhea" id="RHEA-COMP:14378"/>
        <dbReference type="ChEBI" id="CHEBI:15378"/>
        <dbReference type="ChEBI" id="CHEBI:57818"/>
        <dbReference type="ChEBI" id="CHEBI:58116"/>
        <dbReference type="ChEBI" id="CHEBI:133980"/>
        <dbReference type="ChEBI" id="CHEBI:139511"/>
        <dbReference type="EC" id="1.5.98.2"/>
    </reaction>
</comment>
<dbReference type="HAMAP" id="MF_01091">
    <property type="entry name" value="F420_mer"/>
    <property type="match status" value="1"/>
</dbReference>
<dbReference type="InterPro" id="IPR036661">
    <property type="entry name" value="Luciferase-like_sf"/>
</dbReference>
<evidence type="ECO:0000259" key="5">
    <source>
        <dbReference type="Pfam" id="PF00296"/>
    </source>
</evidence>
<dbReference type="CDD" id="cd01097">
    <property type="entry name" value="Tetrahydromethanopterin_reductase"/>
    <property type="match status" value="1"/>
</dbReference>
<dbReference type="PANTHER" id="PTHR43244:SF1">
    <property type="entry name" value="5,10-METHYLENETETRAHYDROMETHANOPTERIN REDUCTASE"/>
    <property type="match status" value="1"/>
</dbReference>
<dbReference type="InterPro" id="IPR050564">
    <property type="entry name" value="F420-G6PD/mer"/>
</dbReference>
<evidence type="ECO:0000256" key="4">
    <source>
        <dbReference type="HAMAP-Rule" id="MF_01091"/>
    </source>
</evidence>
<comment type="function">
    <text evidence="4">Catalyzes the oxidation of methyl-H(4)MPT to methylene-H(4)MPT.</text>
</comment>
<keyword evidence="2 4" id="KW-0554">One-carbon metabolism</keyword>
<sequence length="329" mass="35994">MKFGVEFVPYLRLDTMVALAKEVEQLGFQQIWVCDHYHNRYVHSVLAQLALNTRRVQLGPGVTNPYLTHPAVTAAAVATLNELSHGRALLGMSSGDPFFLETVGVKQTKPVTSVREAIHIIRGLLAGEKVEFEGECFTCRGARLRFRPGNHIPIYVGGRRERMLRLAGEVADGALINASHPVDIEDAVKSIKEGLRRGGRTQTDFDYVAYLAVSIDSDEKKARDAARGVVAFVASSAPEESLAHRSISAEDVEVVRRYLRRGDLAKAREAVTDEMLEEFSVCGGVDILVNRVEELKKIGVTTVVIGSPIGPEPLQSLKLVAKRAPDLSG</sequence>
<dbReference type="InterPro" id="IPR019946">
    <property type="entry name" value="MeH4methanopterin_reductase"/>
</dbReference>
<dbReference type="Gene3D" id="3.20.20.30">
    <property type="entry name" value="Luciferase-like domain"/>
    <property type="match status" value="1"/>
</dbReference>
<protein>
    <recommendedName>
        <fullName evidence="4">5,10-methylenetetrahydromethanopterin reductase</fullName>
        <ecNumber evidence="4">1.5.98.2</ecNumber>
    </recommendedName>
    <alternativeName>
        <fullName evidence="4">Coenzyme F420-dependent N(5),N(10)-methylenetetrahydromethanopterin reductase</fullName>
    </alternativeName>
    <alternativeName>
        <fullName evidence="4">Methylene-H(4)MPT reductase</fullName>
    </alternativeName>
</protein>
<evidence type="ECO:0000313" key="6">
    <source>
        <dbReference type="EMBL" id="KUO40535.1"/>
    </source>
</evidence>
<accession>A0A147JVL3</accession>
<dbReference type="GO" id="GO:0018537">
    <property type="term" value="F:coenzyme F420-dependent N5,N10-methenyltetrahydromethanopterin reductase activity"/>
    <property type="evidence" value="ECO:0007669"/>
    <property type="project" value="UniProtKB-UniRule"/>
</dbReference>
<dbReference type="STRING" id="1776334.APZ16_04945"/>